<reference evidence="9" key="1">
    <citation type="submission" date="2020-08" db="EMBL/GenBank/DDBJ databases">
        <title>Genome public.</title>
        <authorList>
            <person name="Liu C."/>
            <person name="Sun Q."/>
        </authorList>
    </citation>
    <scope>NUCLEOTIDE SEQUENCE</scope>
    <source>
        <strain evidence="9">NSJ-33</strain>
    </source>
</reference>
<evidence type="ECO:0000256" key="4">
    <source>
        <dbReference type="ARBA" id="ARBA00022801"/>
    </source>
</evidence>
<dbReference type="RefSeq" id="WP_249295014.1">
    <property type="nucleotide sequence ID" value="NZ_JACRSV010000002.1"/>
</dbReference>
<evidence type="ECO:0000256" key="3">
    <source>
        <dbReference type="ARBA" id="ARBA00022723"/>
    </source>
</evidence>
<dbReference type="SUPFAM" id="SSF52499">
    <property type="entry name" value="Isochorismatase-like hydrolases"/>
    <property type="match status" value="1"/>
</dbReference>
<evidence type="ECO:0000256" key="2">
    <source>
        <dbReference type="ARBA" id="ARBA00022642"/>
    </source>
</evidence>
<dbReference type="EMBL" id="JACRSV010000002">
    <property type="protein sequence ID" value="MBC8560055.1"/>
    <property type="molecule type" value="Genomic_DNA"/>
</dbReference>
<dbReference type="InterPro" id="IPR052347">
    <property type="entry name" value="Isochorismatase_Nicotinamidase"/>
</dbReference>
<comment type="caution">
    <text evidence="9">The sequence shown here is derived from an EMBL/GenBank/DDBJ whole genome shotgun (WGS) entry which is preliminary data.</text>
</comment>
<evidence type="ECO:0000256" key="7">
    <source>
        <dbReference type="ARBA" id="ARBA00043224"/>
    </source>
</evidence>
<keyword evidence="2" id="KW-0662">Pyridine nucleotide biosynthesis</keyword>
<comment type="pathway">
    <text evidence="5">Cofactor biosynthesis; nicotinate biosynthesis; nicotinate from nicotinamide: step 1/1.</text>
</comment>
<dbReference type="AlphaFoldDB" id="A0A926I6M7"/>
<dbReference type="Proteomes" id="UP000610760">
    <property type="component" value="Unassembled WGS sequence"/>
</dbReference>
<dbReference type="GO" id="GO:0046872">
    <property type="term" value="F:metal ion binding"/>
    <property type="evidence" value="ECO:0007669"/>
    <property type="project" value="UniProtKB-KW"/>
</dbReference>
<keyword evidence="4 9" id="KW-0378">Hydrolase</keyword>
<keyword evidence="3" id="KW-0479">Metal-binding</keyword>
<proteinExistence type="inferred from homology"/>
<sequence length="175" mass="18723">MKKALVVVDYQKDFVSGSLGFPGAEKLDEKIAAKIEENLQSGGDLIFTFDTHGEDYLDTLEGKNLPVLHCVKGSDGWKLYGKTGDYLQKAAAVTEKGAFGSLELGELLKKGQYDEVEFVGLVSSICVISNAVIAKAALPEAQITVDASCTAGADKNLHQEALDVMAGLQIQITNR</sequence>
<dbReference type="EC" id="3.5.1.19" evidence="6"/>
<evidence type="ECO:0000256" key="6">
    <source>
        <dbReference type="ARBA" id="ARBA00039017"/>
    </source>
</evidence>
<evidence type="ECO:0000256" key="1">
    <source>
        <dbReference type="ARBA" id="ARBA00006336"/>
    </source>
</evidence>
<dbReference type="PANTHER" id="PTHR11080">
    <property type="entry name" value="PYRAZINAMIDASE/NICOTINAMIDASE"/>
    <property type="match status" value="1"/>
</dbReference>
<dbReference type="InterPro" id="IPR036380">
    <property type="entry name" value="Isochorismatase-like_sf"/>
</dbReference>
<gene>
    <name evidence="9" type="ORF">H8710_08250</name>
</gene>
<evidence type="ECO:0000256" key="5">
    <source>
        <dbReference type="ARBA" id="ARBA00037900"/>
    </source>
</evidence>
<protein>
    <recommendedName>
        <fullName evidence="6">nicotinamidase</fullName>
        <ecNumber evidence="6">3.5.1.19</ecNumber>
    </recommendedName>
    <alternativeName>
        <fullName evidence="7">Nicotinamide deamidase</fullName>
    </alternativeName>
</protein>
<dbReference type="Pfam" id="PF00857">
    <property type="entry name" value="Isochorismatase"/>
    <property type="match status" value="1"/>
</dbReference>
<dbReference type="Gene3D" id="3.40.50.850">
    <property type="entry name" value="Isochorismatase-like"/>
    <property type="match status" value="1"/>
</dbReference>
<name>A0A926I6M7_9FIRM</name>
<dbReference type="CDD" id="cd00431">
    <property type="entry name" value="cysteine_hydrolases"/>
    <property type="match status" value="1"/>
</dbReference>
<dbReference type="GO" id="GO:0019363">
    <property type="term" value="P:pyridine nucleotide biosynthetic process"/>
    <property type="evidence" value="ECO:0007669"/>
    <property type="project" value="UniProtKB-KW"/>
</dbReference>
<organism evidence="9 10">
    <name type="scientific">Fumia xinanensis</name>
    <dbReference type="NCBI Taxonomy" id="2763659"/>
    <lineage>
        <taxon>Bacteria</taxon>
        <taxon>Bacillati</taxon>
        <taxon>Bacillota</taxon>
        <taxon>Clostridia</taxon>
        <taxon>Eubacteriales</taxon>
        <taxon>Oscillospiraceae</taxon>
        <taxon>Fumia</taxon>
    </lineage>
</organism>
<evidence type="ECO:0000259" key="8">
    <source>
        <dbReference type="Pfam" id="PF00857"/>
    </source>
</evidence>
<keyword evidence="10" id="KW-1185">Reference proteome</keyword>
<dbReference type="InterPro" id="IPR000868">
    <property type="entry name" value="Isochorismatase-like_dom"/>
</dbReference>
<accession>A0A926I6M7</accession>
<feature type="domain" description="Isochorismatase-like" evidence="8">
    <location>
        <begin position="4"/>
        <end position="168"/>
    </location>
</feature>
<evidence type="ECO:0000313" key="9">
    <source>
        <dbReference type="EMBL" id="MBC8560055.1"/>
    </source>
</evidence>
<dbReference type="PANTHER" id="PTHR11080:SF2">
    <property type="entry name" value="LD05707P"/>
    <property type="match status" value="1"/>
</dbReference>
<evidence type="ECO:0000313" key="10">
    <source>
        <dbReference type="Proteomes" id="UP000610760"/>
    </source>
</evidence>
<comment type="similarity">
    <text evidence="1">Belongs to the isochorismatase family.</text>
</comment>
<dbReference type="GO" id="GO:0008936">
    <property type="term" value="F:nicotinamidase activity"/>
    <property type="evidence" value="ECO:0007669"/>
    <property type="project" value="UniProtKB-EC"/>
</dbReference>